<dbReference type="EMBL" id="JAUNQW010000029">
    <property type="protein sequence ID" value="MDO5457864.1"/>
    <property type="molecule type" value="Genomic_DNA"/>
</dbReference>
<protein>
    <submittedName>
        <fullName evidence="3">DNA-processing protein DprA</fullName>
    </submittedName>
</protein>
<dbReference type="InterPro" id="IPR057666">
    <property type="entry name" value="DrpA_SLOG"/>
</dbReference>
<dbReference type="InterPro" id="IPR003488">
    <property type="entry name" value="DprA"/>
</dbReference>
<accession>A0AA43UDA1</accession>
<evidence type="ECO:0000313" key="3">
    <source>
        <dbReference type="EMBL" id="MDO5457864.1"/>
    </source>
</evidence>
<evidence type="ECO:0000256" key="1">
    <source>
        <dbReference type="ARBA" id="ARBA00006525"/>
    </source>
</evidence>
<dbReference type="AlphaFoldDB" id="A0AA43UDA1"/>
<dbReference type="SUPFAM" id="SSF102405">
    <property type="entry name" value="MCP/YpsA-like"/>
    <property type="match status" value="1"/>
</dbReference>
<comment type="similarity">
    <text evidence="1">Belongs to the DprA/Smf family.</text>
</comment>
<name>A0AA43UDA1_9LACT</name>
<dbReference type="PANTHER" id="PTHR43022:SF1">
    <property type="entry name" value="PROTEIN SMF"/>
    <property type="match status" value="1"/>
</dbReference>
<dbReference type="PANTHER" id="PTHR43022">
    <property type="entry name" value="PROTEIN SMF"/>
    <property type="match status" value="1"/>
</dbReference>
<feature type="domain" description="Smf/DprA SLOG" evidence="2">
    <location>
        <begin position="196"/>
        <end position="398"/>
    </location>
</feature>
<proteinExistence type="inferred from homology"/>
<dbReference type="Pfam" id="PF02481">
    <property type="entry name" value="DNA_processg_A"/>
    <property type="match status" value="1"/>
</dbReference>
<comment type="caution">
    <text evidence="3">The sequence shown here is derived from an EMBL/GenBank/DDBJ whole genome shotgun (WGS) entry which is preliminary data.</text>
</comment>
<dbReference type="Gene3D" id="3.40.50.450">
    <property type="match status" value="1"/>
</dbReference>
<organism evidence="3 4">
    <name type="scientific">Atopococcus tabaci</name>
    <dbReference type="NCBI Taxonomy" id="269774"/>
    <lineage>
        <taxon>Bacteria</taxon>
        <taxon>Bacillati</taxon>
        <taxon>Bacillota</taxon>
        <taxon>Bacilli</taxon>
        <taxon>Lactobacillales</taxon>
        <taxon>Carnobacteriaceae</taxon>
        <taxon>Atopococcus</taxon>
    </lineage>
</organism>
<evidence type="ECO:0000313" key="4">
    <source>
        <dbReference type="Proteomes" id="UP001171751"/>
    </source>
</evidence>
<gene>
    <name evidence="3" type="ORF">Q4F26_05895</name>
</gene>
<sequence>MTDRESFLGINDIILKNMEIRKYDYKLEKELNNCGSFLSICFNTEHDVLCAAEEVSKQYTCIVYQTEDEKYYNIAIPACKDGNQLFDSKYAHEYGKEICLKYHGGGFVTNFGDLTSFDEQGELIGWMDGSWWEDDVLFFSDEIMALQLCGIDDKTILGLDRENFNVLTQKLGDTYDESKYNARRLLKKEDNANIYTITYCESCYPEMLKVLGDERPPILHYIGDEELLERTDSIAIIGARNADRKGYEVAYSLGADAAKRDKVVISGLALGCDAAAHRGCLDAGGKTIAIVATGLDIVHPKEHKSLQEEIVKSGGLVISEHPIGVKANPTRLVARNRLQAALAEKVVVAQCPIKSGTMYTVEFAEKYGKKIYAAEFNKENEYNSGNCFLLKENKAKPISILWSE</sequence>
<reference evidence="3" key="1">
    <citation type="submission" date="2023-07" db="EMBL/GenBank/DDBJ databases">
        <title>Between Cages and Wild: Unraveling the Impact of Captivity on Animal Microbiomes and Antimicrobial Resistance.</title>
        <authorList>
            <person name="Schmartz G.P."/>
            <person name="Rehner J."/>
            <person name="Schuff M.J."/>
            <person name="Becker S.L."/>
            <person name="Kravczyk M."/>
            <person name="Gurevich A."/>
            <person name="Francke R."/>
            <person name="Mueller R."/>
            <person name="Keller V."/>
            <person name="Keller A."/>
        </authorList>
    </citation>
    <scope>NUCLEOTIDE SEQUENCE</scope>
    <source>
        <strain evidence="3">S39M_St_73</strain>
    </source>
</reference>
<dbReference type="Proteomes" id="UP001171751">
    <property type="component" value="Unassembled WGS sequence"/>
</dbReference>
<keyword evidence="4" id="KW-1185">Reference proteome</keyword>
<dbReference type="GO" id="GO:0009294">
    <property type="term" value="P:DNA-mediated transformation"/>
    <property type="evidence" value="ECO:0007669"/>
    <property type="project" value="InterPro"/>
</dbReference>
<evidence type="ECO:0000259" key="2">
    <source>
        <dbReference type="Pfam" id="PF02481"/>
    </source>
</evidence>